<accession>A0A6A7ZSR5</accession>
<dbReference type="PROSITE" id="PS00894">
    <property type="entry name" value="HTH_DEOR_1"/>
    <property type="match status" value="1"/>
</dbReference>
<dbReference type="EMBL" id="WISP01000099">
    <property type="protein sequence ID" value="MQW04742.1"/>
    <property type="molecule type" value="Genomic_DNA"/>
</dbReference>
<dbReference type="SMART" id="SM01134">
    <property type="entry name" value="DeoRC"/>
    <property type="match status" value="1"/>
</dbReference>
<dbReference type="PANTHER" id="PTHR30363:SF8">
    <property type="entry name" value="DEOXYRIBOSE OPERON REPRESSOR"/>
    <property type="match status" value="1"/>
</dbReference>
<dbReference type="Pfam" id="PF08220">
    <property type="entry name" value="HTH_DeoR"/>
    <property type="match status" value="1"/>
</dbReference>
<dbReference type="SMART" id="SM00420">
    <property type="entry name" value="HTH_DEOR"/>
    <property type="match status" value="1"/>
</dbReference>
<dbReference type="PROSITE" id="PS51000">
    <property type="entry name" value="HTH_DEOR_2"/>
    <property type="match status" value="1"/>
</dbReference>
<dbReference type="InterPro" id="IPR001034">
    <property type="entry name" value="DeoR_HTH"/>
</dbReference>
<dbReference type="GO" id="GO:0003700">
    <property type="term" value="F:DNA-binding transcription factor activity"/>
    <property type="evidence" value="ECO:0007669"/>
    <property type="project" value="InterPro"/>
</dbReference>
<sequence length="263" mass="28375">MASRRETRIVTLSDALSARRVVHLKEAAALLGVSEMTVRRDVADNPGLFGYLGGHIVPAAEIEGDAPYELARAADIHAGAKRQACIHAARHIRPDETIFIDCGTTLEYLVELIPDDYSITAICYSMNTAERLTRKTNLRMVMLGGVYHPSSASFSGAPGIATLDQLGINVAFLSAAGIDPARGATCVHFHEVPVKQKVISLARENYLVADSSKLGKLKAAFFAPPSAFRSLITEDGETALAADLMPAPGMYESGQPRLDRRRK</sequence>
<reference evidence="1" key="1">
    <citation type="journal article" date="2013" name="Genome Biol.">
        <title>Comparative genomics of the core and accessory genomes of 48 Sinorhizobium strains comprising five genospecies.</title>
        <authorList>
            <person name="Sugawara M."/>
            <person name="Epstein B."/>
            <person name="Badgley B.D."/>
            <person name="Unno T."/>
            <person name="Xu L."/>
            <person name="Reese J."/>
            <person name="Gyaneshwar P."/>
            <person name="Denny R."/>
            <person name="Mudge J."/>
            <person name="Bharti A.K."/>
            <person name="Farmer A.D."/>
            <person name="May G.D."/>
            <person name="Woodward J.E."/>
            <person name="Medigue C."/>
            <person name="Vallenet D."/>
            <person name="Lajus A."/>
            <person name="Rouy Z."/>
            <person name="Martinez-Vaz B."/>
            <person name="Tiffin P."/>
            <person name="Young N.D."/>
            <person name="Sadowsky M.J."/>
        </authorList>
    </citation>
    <scope>NUCLEOTIDE SEQUENCE</scope>
    <source>
        <strain evidence="1">M30</strain>
    </source>
</reference>
<dbReference type="InterPro" id="IPR050313">
    <property type="entry name" value="Carb_Metab_HTH_regulators"/>
</dbReference>
<dbReference type="SUPFAM" id="SSF100950">
    <property type="entry name" value="NagB/RpiA/CoA transferase-like"/>
    <property type="match status" value="1"/>
</dbReference>
<proteinExistence type="predicted"/>
<dbReference type="Pfam" id="PF00455">
    <property type="entry name" value="DeoRC"/>
    <property type="match status" value="1"/>
</dbReference>
<dbReference type="InterPro" id="IPR014036">
    <property type="entry name" value="DeoR-like_C"/>
</dbReference>
<protein>
    <submittedName>
        <fullName evidence="1">DeoR family transcriptional regulator</fullName>
    </submittedName>
</protein>
<comment type="caution">
    <text evidence="1">The sequence shown here is derived from an EMBL/GenBank/DDBJ whole genome shotgun (WGS) entry which is preliminary data.</text>
</comment>
<organism evidence="1">
    <name type="scientific">Rhizobium meliloti</name>
    <name type="common">Ensifer meliloti</name>
    <name type="synonym">Sinorhizobium meliloti</name>
    <dbReference type="NCBI Taxonomy" id="382"/>
    <lineage>
        <taxon>Bacteria</taxon>
        <taxon>Pseudomonadati</taxon>
        <taxon>Pseudomonadota</taxon>
        <taxon>Alphaproteobacteria</taxon>
        <taxon>Hyphomicrobiales</taxon>
        <taxon>Rhizobiaceae</taxon>
        <taxon>Sinorhizobium/Ensifer group</taxon>
        <taxon>Sinorhizobium</taxon>
    </lineage>
</organism>
<dbReference type="PANTHER" id="PTHR30363">
    <property type="entry name" value="HTH-TYPE TRANSCRIPTIONAL REGULATOR SRLR-RELATED"/>
    <property type="match status" value="1"/>
</dbReference>
<dbReference type="AlphaFoldDB" id="A0A6A7ZSR5"/>
<dbReference type="RefSeq" id="WP_010975659.1">
    <property type="nucleotide sequence ID" value="NZ_CP019586.1"/>
</dbReference>
<gene>
    <name evidence="1" type="ORF">GHK45_13345</name>
</gene>
<name>A0A6A7ZSR5_RHIML</name>
<evidence type="ECO:0000313" key="1">
    <source>
        <dbReference type="EMBL" id="MQW04742.1"/>
    </source>
</evidence>
<dbReference type="InterPro" id="IPR037171">
    <property type="entry name" value="NagB/RpiA_transferase-like"/>
</dbReference>
<dbReference type="Gene3D" id="3.40.50.1360">
    <property type="match status" value="1"/>
</dbReference>
<dbReference type="OMA" id="CFHFHEV"/>
<dbReference type="InterPro" id="IPR018356">
    <property type="entry name" value="Tscrpt_reg_HTH_DeoR_CS"/>
</dbReference>